<dbReference type="Proteomes" id="UP001227317">
    <property type="component" value="Unassembled WGS sequence"/>
</dbReference>
<proteinExistence type="predicted"/>
<protein>
    <submittedName>
        <fullName evidence="1">Uncharacterized protein</fullName>
    </submittedName>
</protein>
<evidence type="ECO:0000313" key="2">
    <source>
        <dbReference type="Proteomes" id="UP001227317"/>
    </source>
</evidence>
<dbReference type="EMBL" id="JAUJFI010000159">
    <property type="protein sequence ID" value="MDQ2105662.1"/>
    <property type="molecule type" value="Genomic_DNA"/>
</dbReference>
<sequence length="331" mass="37826">MGEYPQFLYLQGEMEAFIDRLAPGAASREQVFVEMCRDRFRKTNAAHKDAAALRSAPAYTGEVKARMEQYQRFVERQQQGVLAEYVLLRKSVIDILDRYMGFRDDRDSHFLEEAIHKLLVPMRTDSSRLEMADHQLWLLDDRLVFFAYFASDKALKTYTDDSSLDRPDIAFFYDTCFAWQEQEAGNTVVLIEFKRPGRDDYNGAENPIRQLIGYITKIQGSTSLRDAQGRVFSPRLKNAAFHCYVVADITDSLRDACHGYPFHPTPDGGGLVGYLRNPDAYVEIVSYTKMLGDAKMRNAIFFRKLGLTDIDPSAPTSGEITEEEADLEQVE</sequence>
<dbReference type="RefSeq" id="WP_306710401.1">
    <property type="nucleotide sequence ID" value="NZ_JAUJFI010000159.1"/>
</dbReference>
<reference evidence="1 2" key="1">
    <citation type="submission" date="2023-06" db="EMBL/GenBank/DDBJ databases">
        <title>Azospirillum isscasensis sp.nov, a bacterium isolated from rhizosphere soil of rice.</title>
        <authorList>
            <person name="Wang H."/>
        </authorList>
    </citation>
    <scope>NUCLEOTIDE SEQUENCE [LARGE SCALE GENOMIC DNA]</scope>
    <source>
        <strain evidence="1 2">C340-1</strain>
    </source>
</reference>
<gene>
    <name evidence="1" type="ORF">QSG27_23395</name>
</gene>
<evidence type="ECO:0000313" key="1">
    <source>
        <dbReference type="EMBL" id="MDQ2105662.1"/>
    </source>
</evidence>
<accession>A0ABU0WNG9</accession>
<organism evidence="1 2">
    <name type="scientific">Azospirillum isscasi</name>
    <dbReference type="NCBI Taxonomy" id="3053926"/>
    <lineage>
        <taxon>Bacteria</taxon>
        <taxon>Pseudomonadati</taxon>
        <taxon>Pseudomonadota</taxon>
        <taxon>Alphaproteobacteria</taxon>
        <taxon>Rhodospirillales</taxon>
        <taxon>Azospirillaceae</taxon>
        <taxon>Azospirillum</taxon>
    </lineage>
</organism>
<comment type="caution">
    <text evidence="1">The sequence shown here is derived from an EMBL/GenBank/DDBJ whole genome shotgun (WGS) entry which is preliminary data.</text>
</comment>
<name>A0ABU0WNG9_9PROT</name>
<keyword evidence="2" id="KW-1185">Reference proteome</keyword>